<dbReference type="InterPro" id="IPR036397">
    <property type="entry name" value="RNaseH_sf"/>
</dbReference>
<dbReference type="PANTHER" id="PTHR46564">
    <property type="entry name" value="TRANSPOSASE"/>
    <property type="match status" value="1"/>
</dbReference>
<protein>
    <submittedName>
        <fullName evidence="3">Mobile element protein</fullName>
    </submittedName>
</protein>
<proteinExistence type="predicted"/>
<accession>A0A3B0WK53</accession>
<feature type="domain" description="Winged helix-turn helix" evidence="2">
    <location>
        <begin position="90"/>
        <end position="143"/>
    </location>
</feature>
<dbReference type="GO" id="GO:0003676">
    <property type="term" value="F:nucleic acid binding"/>
    <property type="evidence" value="ECO:0007669"/>
    <property type="project" value="InterPro"/>
</dbReference>
<dbReference type="Gene3D" id="3.30.420.10">
    <property type="entry name" value="Ribonuclease H-like superfamily/Ribonuclease H"/>
    <property type="match status" value="1"/>
</dbReference>
<dbReference type="InterPro" id="IPR009057">
    <property type="entry name" value="Homeodomain-like_sf"/>
</dbReference>
<organism evidence="3">
    <name type="scientific">hydrothermal vent metagenome</name>
    <dbReference type="NCBI Taxonomy" id="652676"/>
    <lineage>
        <taxon>unclassified sequences</taxon>
        <taxon>metagenomes</taxon>
        <taxon>ecological metagenomes</taxon>
    </lineage>
</organism>
<dbReference type="InterPro" id="IPR047655">
    <property type="entry name" value="Transpos_IS630-like"/>
</dbReference>
<dbReference type="Pfam" id="PF13551">
    <property type="entry name" value="HTH_29"/>
    <property type="match status" value="1"/>
</dbReference>
<feature type="domain" description="Tc1-like transposase DDE" evidence="1">
    <location>
        <begin position="162"/>
        <end position="303"/>
    </location>
</feature>
<dbReference type="InterPro" id="IPR038717">
    <property type="entry name" value="Tc1-like_DDE_dom"/>
</dbReference>
<dbReference type="Pfam" id="PF13592">
    <property type="entry name" value="HTH_33"/>
    <property type="match status" value="1"/>
</dbReference>
<dbReference type="SUPFAM" id="SSF46689">
    <property type="entry name" value="Homeodomain-like"/>
    <property type="match status" value="1"/>
</dbReference>
<sequence length="338" mass="39112">MTKSEARNQKRKEVVEAIILRKESVTLVARVHNLSLRNVFNWLARYRNGGWQALNDKSKQGRPRKVTGEDMQWLYDAITMGNPMNYQFSFCLWSLSIIRGLLEQERDIKLSKSSVSRLLNHLGLSPQKPLYKSYKQDPQKIKDYLSQIYPEAVAEAKKYNARLYFIDEAAFRSDAHRGTTWGKIGETPVIKDTGGRFGFKLISAVSARGDMHFDVIEERMNSDKFIEYLEKLRNDTNCPILVIADNARYHHSKKVQAFLKEKQGEIMMAFLPAYSPELNPDEQVWNHAKAEVGKKSAIRNKGDMERVILSAMKTIQQKTDLVKSFFKLPDTKYAQEYF</sequence>
<evidence type="ECO:0000313" key="3">
    <source>
        <dbReference type="EMBL" id="VAW43934.1"/>
    </source>
</evidence>
<evidence type="ECO:0000259" key="1">
    <source>
        <dbReference type="Pfam" id="PF13358"/>
    </source>
</evidence>
<dbReference type="AlphaFoldDB" id="A0A3B0WK53"/>
<dbReference type="Pfam" id="PF13358">
    <property type="entry name" value="DDE_3"/>
    <property type="match status" value="1"/>
</dbReference>
<reference evidence="3" key="1">
    <citation type="submission" date="2018-06" db="EMBL/GenBank/DDBJ databases">
        <authorList>
            <person name="Zhirakovskaya E."/>
        </authorList>
    </citation>
    <scope>NUCLEOTIDE SEQUENCE</scope>
</reference>
<gene>
    <name evidence="3" type="ORF">MNBD_GAMMA04-2123</name>
</gene>
<dbReference type="PANTHER" id="PTHR46564:SF1">
    <property type="entry name" value="TRANSPOSASE"/>
    <property type="match status" value="1"/>
</dbReference>
<dbReference type="InterPro" id="IPR025959">
    <property type="entry name" value="Winged_HTH_dom"/>
</dbReference>
<dbReference type="NCBIfam" id="NF033545">
    <property type="entry name" value="transpos_IS630"/>
    <property type="match status" value="1"/>
</dbReference>
<name>A0A3B0WK53_9ZZZZ</name>
<evidence type="ECO:0000259" key="2">
    <source>
        <dbReference type="Pfam" id="PF13592"/>
    </source>
</evidence>
<dbReference type="EMBL" id="UOFB01000009">
    <property type="protein sequence ID" value="VAW43934.1"/>
    <property type="molecule type" value="Genomic_DNA"/>
</dbReference>